<dbReference type="InterPro" id="IPR001958">
    <property type="entry name" value="Tet-R_TetA/multi-R_MdtG-like"/>
</dbReference>
<feature type="transmembrane region" description="Helical" evidence="6">
    <location>
        <begin position="184"/>
        <end position="202"/>
    </location>
</feature>
<dbReference type="SUPFAM" id="SSF103473">
    <property type="entry name" value="MFS general substrate transporter"/>
    <property type="match status" value="1"/>
</dbReference>
<dbReference type="Gene3D" id="1.20.1720.10">
    <property type="entry name" value="Multidrug resistance protein D"/>
    <property type="match status" value="1"/>
</dbReference>
<evidence type="ECO:0000256" key="3">
    <source>
        <dbReference type="ARBA" id="ARBA00022692"/>
    </source>
</evidence>
<evidence type="ECO:0000256" key="2">
    <source>
        <dbReference type="ARBA" id="ARBA00022448"/>
    </source>
</evidence>
<feature type="transmembrane region" description="Helical" evidence="6">
    <location>
        <begin position="30"/>
        <end position="48"/>
    </location>
</feature>
<feature type="transmembrane region" description="Helical" evidence="6">
    <location>
        <begin position="242"/>
        <end position="260"/>
    </location>
</feature>
<dbReference type="RefSeq" id="WP_010693853.1">
    <property type="nucleotide sequence ID" value="NZ_CP061007.1"/>
</dbReference>
<feature type="transmembrane region" description="Helical" evidence="6">
    <location>
        <begin position="318"/>
        <end position="335"/>
    </location>
</feature>
<keyword evidence="4 6" id="KW-1133">Transmembrane helix</keyword>
<accession>A0A2N3XVA5</accession>
<name>A0A2N3XVA5_SACSN</name>
<dbReference type="PRINTS" id="PR01035">
    <property type="entry name" value="TCRTETA"/>
</dbReference>
<dbReference type="InterPro" id="IPR011701">
    <property type="entry name" value="MFS"/>
</dbReference>
<gene>
    <name evidence="8" type="ORF">A8926_2213</name>
</gene>
<feature type="transmembrane region" description="Helical" evidence="6">
    <location>
        <begin position="95"/>
        <end position="114"/>
    </location>
</feature>
<dbReference type="PANTHER" id="PTHR42718">
    <property type="entry name" value="MAJOR FACILITATOR SUPERFAMILY MULTIDRUG TRANSPORTER MFSC"/>
    <property type="match status" value="1"/>
</dbReference>
<dbReference type="InterPro" id="IPR020846">
    <property type="entry name" value="MFS_dom"/>
</dbReference>
<keyword evidence="9" id="KW-1185">Reference proteome</keyword>
<evidence type="ECO:0000313" key="8">
    <source>
        <dbReference type="EMBL" id="PKW14585.1"/>
    </source>
</evidence>
<dbReference type="Gene3D" id="1.20.1250.20">
    <property type="entry name" value="MFS general substrate transporter like domains"/>
    <property type="match status" value="1"/>
</dbReference>
<protein>
    <submittedName>
        <fullName evidence="8">MFS family arabinose efflux permease</fullName>
    </submittedName>
</protein>
<evidence type="ECO:0000313" key="9">
    <source>
        <dbReference type="Proteomes" id="UP000233786"/>
    </source>
</evidence>
<feature type="transmembrane region" description="Helical" evidence="6">
    <location>
        <begin position="296"/>
        <end position="312"/>
    </location>
</feature>
<feature type="transmembrane region" description="Helical" evidence="6">
    <location>
        <begin position="356"/>
        <end position="378"/>
    </location>
</feature>
<keyword evidence="3 6" id="KW-0812">Transmembrane</keyword>
<comment type="subcellular location">
    <subcellularLocation>
        <location evidence="1">Cell membrane</location>
        <topology evidence="1">Multi-pass membrane protein</topology>
    </subcellularLocation>
</comment>
<dbReference type="InterPro" id="IPR036259">
    <property type="entry name" value="MFS_trans_sf"/>
</dbReference>
<sequence length="423" mass="43214">MSSSSATADETIEPVENAGDSGIGSLPREIWVLVVGSFIVAVGMGIVAPALPTFATSFGVGVTAASLVISAFALMRLAFAPVSGRLVSFFGERSIYVWGISIVGISTAACAFAGSYWQLLIFRALGGTGSTMFTVSAVALLVRLAPPHLRGRASGVWATSFLLGNISGPIIGGIMVGYSLRLPFVTYGIALFVAAFIGWLMLRKSTLAAPRTDTGVPTMTVGQALRHRAYRAAMLSNFSNGWAVYGVRIALVPLFVVEALRSTQSMAGIALSVFALGNAAVLLLSGRIADKRGRKPLVLIGLAVSGLATASLGVTDSIPWFLAASLIAGVGAGILNPAQNAAVADIIGAKGKGGPVLAAFQMSADFGAILGPLIAGVLADTMSYGAAFAVTGFTAVLGLLAWIGAPETRPATPPRPEPTTEAA</sequence>
<comment type="caution">
    <text evidence="8">The sequence shown here is derived from an EMBL/GenBank/DDBJ whole genome shotgun (WGS) entry which is preliminary data.</text>
</comment>
<feature type="transmembrane region" description="Helical" evidence="6">
    <location>
        <begin position="384"/>
        <end position="405"/>
    </location>
</feature>
<dbReference type="AlphaFoldDB" id="A0A2N3XVA5"/>
<feature type="transmembrane region" description="Helical" evidence="6">
    <location>
        <begin position="266"/>
        <end position="284"/>
    </location>
</feature>
<feature type="domain" description="Major facilitator superfamily (MFS) profile" evidence="7">
    <location>
        <begin position="29"/>
        <end position="409"/>
    </location>
</feature>
<evidence type="ECO:0000256" key="4">
    <source>
        <dbReference type="ARBA" id="ARBA00022989"/>
    </source>
</evidence>
<dbReference type="PANTHER" id="PTHR42718:SF9">
    <property type="entry name" value="MAJOR FACILITATOR SUPERFAMILY MULTIDRUG TRANSPORTER MFSC"/>
    <property type="match status" value="1"/>
</dbReference>
<dbReference type="Proteomes" id="UP000233786">
    <property type="component" value="Unassembled WGS sequence"/>
</dbReference>
<dbReference type="InterPro" id="IPR005828">
    <property type="entry name" value="MFS_sugar_transport-like"/>
</dbReference>
<dbReference type="Pfam" id="PF07690">
    <property type="entry name" value="MFS_1"/>
    <property type="match status" value="1"/>
</dbReference>
<keyword evidence="2" id="KW-0813">Transport</keyword>
<dbReference type="CDD" id="cd17325">
    <property type="entry name" value="MFS_MdtG_SLC18_like"/>
    <property type="match status" value="1"/>
</dbReference>
<dbReference type="Pfam" id="PF00083">
    <property type="entry name" value="Sugar_tr"/>
    <property type="match status" value="1"/>
</dbReference>
<keyword evidence="5 6" id="KW-0472">Membrane</keyword>
<evidence type="ECO:0000259" key="7">
    <source>
        <dbReference type="PROSITE" id="PS50850"/>
    </source>
</evidence>
<dbReference type="PROSITE" id="PS50850">
    <property type="entry name" value="MFS"/>
    <property type="match status" value="1"/>
</dbReference>
<evidence type="ECO:0000256" key="6">
    <source>
        <dbReference type="SAM" id="Phobius"/>
    </source>
</evidence>
<reference evidence="8" key="1">
    <citation type="submission" date="2017-12" db="EMBL/GenBank/DDBJ databases">
        <title>Sequencing the genomes of 1000 Actinobacteria strains.</title>
        <authorList>
            <person name="Klenk H.-P."/>
        </authorList>
    </citation>
    <scope>NUCLEOTIDE SEQUENCE [LARGE SCALE GENOMIC DNA]</scope>
    <source>
        <strain evidence="8">DSM 44228</strain>
    </source>
</reference>
<evidence type="ECO:0000256" key="1">
    <source>
        <dbReference type="ARBA" id="ARBA00004651"/>
    </source>
</evidence>
<proteinExistence type="predicted"/>
<dbReference type="EMBL" id="PJNB01000001">
    <property type="protein sequence ID" value="PKW14585.1"/>
    <property type="molecule type" value="Genomic_DNA"/>
</dbReference>
<dbReference type="GO" id="GO:0005886">
    <property type="term" value="C:plasma membrane"/>
    <property type="evidence" value="ECO:0007669"/>
    <property type="project" value="UniProtKB-SubCell"/>
</dbReference>
<feature type="transmembrane region" description="Helical" evidence="6">
    <location>
        <begin position="156"/>
        <end position="178"/>
    </location>
</feature>
<dbReference type="GO" id="GO:0022857">
    <property type="term" value="F:transmembrane transporter activity"/>
    <property type="evidence" value="ECO:0007669"/>
    <property type="project" value="InterPro"/>
</dbReference>
<organism evidence="8 9">
    <name type="scientific">Saccharopolyspora spinosa</name>
    <dbReference type="NCBI Taxonomy" id="60894"/>
    <lineage>
        <taxon>Bacteria</taxon>
        <taxon>Bacillati</taxon>
        <taxon>Actinomycetota</taxon>
        <taxon>Actinomycetes</taxon>
        <taxon>Pseudonocardiales</taxon>
        <taxon>Pseudonocardiaceae</taxon>
        <taxon>Saccharopolyspora</taxon>
    </lineage>
</organism>
<feature type="transmembrane region" description="Helical" evidence="6">
    <location>
        <begin position="120"/>
        <end position="144"/>
    </location>
</feature>
<dbReference type="STRING" id="994479.GCA_000194155_01863"/>
<evidence type="ECO:0000256" key="5">
    <source>
        <dbReference type="ARBA" id="ARBA00023136"/>
    </source>
</evidence>